<keyword evidence="3 5" id="KW-0777">Teichoic acid biosynthesis</keyword>
<evidence type="ECO:0000256" key="2">
    <source>
        <dbReference type="ARBA" id="ARBA00022679"/>
    </source>
</evidence>
<dbReference type="Proteomes" id="UP000602050">
    <property type="component" value="Unassembled WGS sequence"/>
</dbReference>
<dbReference type="NCBIfam" id="TIGR00696">
    <property type="entry name" value="wecG_tagA_cpsF"/>
    <property type="match status" value="1"/>
</dbReference>
<comment type="function">
    <text evidence="5">Catalyzes the conversion of GlcNAc-PP-undecaprenol into ManNAc-GlcNAc-PP-undecaprenol, the first committed lipid intermediate in the de novo synthesis of teichoic acid.</text>
</comment>
<dbReference type="HAMAP" id="MF_02070">
    <property type="entry name" value="TagA_TarA"/>
    <property type="match status" value="1"/>
</dbReference>
<evidence type="ECO:0000256" key="5">
    <source>
        <dbReference type="HAMAP-Rule" id="MF_02070"/>
    </source>
</evidence>
<dbReference type="UniPathway" id="UPA00632"/>
<evidence type="ECO:0000313" key="7">
    <source>
        <dbReference type="Proteomes" id="UP000602050"/>
    </source>
</evidence>
<comment type="similarity">
    <text evidence="5">Belongs to the glycosyltransferase 26 family. TagA/TarA subfamily.</text>
</comment>
<dbReference type="EMBL" id="BMEV01000040">
    <property type="protein sequence ID" value="GFZ80081.1"/>
    <property type="molecule type" value="Genomic_DNA"/>
</dbReference>
<accession>A0A8J2XEV4</accession>
<dbReference type="EC" id="2.4.1.187" evidence="5"/>
<comment type="caution">
    <text evidence="6">The sequence shown here is derived from an EMBL/GenBank/DDBJ whole genome shotgun (WGS) entry which is preliminary data.</text>
</comment>
<dbReference type="RefSeq" id="WP_188392417.1">
    <property type="nucleotide sequence ID" value="NZ_BMEV01000040.1"/>
</dbReference>
<evidence type="ECO:0000256" key="4">
    <source>
        <dbReference type="ARBA" id="ARBA00023316"/>
    </source>
</evidence>
<keyword evidence="1 5" id="KW-0328">Glycosyltransferase</keyword>
<dbReference type="GO" id="GO:0019350">
    <property type="term" value="P:teichoic acid biosynthetic process"/>
    <property type="evidence" value="ECO:0007669"/>
    <property type="project" value="UniProtKB-UniRule"/>
</dbReference>
<dbReference type="InterPro" id="IPR034714">
    <property type="entry name" value="TagA_TarA"/>
</dbReference>
<organism evidence="6 7">
    <name type="scientific">Compostibacillus humi</name>
    <dbReference type="NCBI Taxonomy" id="1245525"/>
    <lineage>
        <taxon>Bacteria</taxon>
        <taxon>Bacillati</taxon>
        <taxon>Bacillota</taxon>
        <taxon>Bacilli</taxon>
        <taxon>Bacillales</taxon>
        <taxon>Bacillaceae</taxon>
        <taxon>Compostibacillus</taxon>
    </lineage>
</organism>
<comment type="pathway">
    <text evidence="5">Cell wall biogenesis; teichoic acid biosynthesis.</text>
</comment>
<keyword evidence="7" id="KW-1185">Reference proteome</keyword>
<comment type="catalytic activity">
    <reaction evidence="5">
        <text>UDP-N-acetyl-alpha-D-mannosamine + N-acetyl-alpha-D-glucosaminyl-di-trans,octa-cis-undecaprenyl diphosphate = N-acetyl-beta-D-mannosaminyl-(1-&gt;4)-N-acetyl-alpha-D-glucosaminyl di-trans,octa-cis-undecaprenyl diphosphate + UDP + H(+)</text>
        <dbReference type="Rhea" id="RHEA:16053"/>
        <dbReference type="ChEBI" id="CHEBI:15378"/>
        <dbReference type="ChEBI" id="CHEBI:58223"/>
        <dbReference type="ChEBI" id="CHEBI:62959"/>
        <dbReference type="ChEBI" id="CHEBI:68623"/>
        <dbReference type="ChEBI" id="CHEBI:132210"/>
        <dbReference type="EC" id="2.4.1.187"/>
    </reaction>
</comment>
<dbReference type="GO" id="GO:0071555">
    <property type="term" value="P:cell wall organization"/>
    <property type="evidence" value="ECO:0007669"/>
    <property type="project" value="UniProtKB-KW"/>
</dbReference>
<dbReference type="InterPro" id="IPR004629">
    <property type="entry name" value="WecG_TagA_CpsF"/>
</dbReference>
<dbReference type="CDD" id="cd06533">
    <property type="entry name" value="Glyco_transf_WecG_TagA"/>
    <property type="match status" value="1"/>
</dbReference>
<dbReference type="GO" id="GO:0047244">
    <property type="term" value="F:N-acetylglucosaminyldiphosphoundecaprenol N-acetyl-beta-D-mannosaminyltransferase activity"/>
    <property type="evidence" value="ECO:0007669"/>
    <property type="project" value="UniProtKB-UniRule"/>
</dbReference>
<dbReference type="PANTHER" id="PTHR34136">
    <property type="match status" value="1"/>
</dbReference>
<proteinExistence type="inferred from homology"/>
<gene>
    <name evidence="6" type="ORF">GCM10010978_21570</name>
</gene>
<dbReference type="PANTHER" id="PTHR34136:SF1">
    <property type="entry name" value="UDP-N-ACETYL-D-MANNOSAMINURONIC ACID TRANSFERASE"/>
    <property type="match status" value="1"/>
</dbReference>
<evidence type="ECO:0000256" key="3">
    <source>
        <dbReference type="ARBA" id="ARBA00022944"/>
    </source>
</evidence>
<dbReference type="AlphaFoldDB" id="A0A8J2XEV4"/>
<sequence length="241" mass="28131">MKNERIAIMDIPFINLTRKEFLENHLYPRLMDNEKTFVVTANPEIVMRTREDEEYKKIVQSADFVVPDGAGIVLASKYIKQPIKERVAGFDIMLDLLEFAEKKGLSCYFLGAKEEVNKKAVEEAVKKFPNVKIAGRHHGYFDAGDTRIAEQVAKTNPDLVFVALGFPRQEKWIKENMHRFEKGLFMGVGGSFDVLSGVVKRAPEFWIRLNLEWFYRLLKQPFRWKRILKAFEFIIRIVLKK</sequence>
<evidence type="ECO:0000256" key="1">
    <source>
        <dbReference type="ARBA" id="ARBA00022676"/>
    </source>
</evidence>
<keyword evidence="4 5" id="KW-0961">Cell wall biogenesis/degradation</keyword>
<evidence type="ECO:0000313" key="6">
    <source>
        <dbReference type="EMBL" id="GFZ80081.1"/>
    </source>
</evidence>
<protein>
    <recommendedName>
        <fullName evidence="5">N-acetylglucosaminyldiphosphoundecaprenol N-acetyl-beta-D-mannosaminyltransferase</fullName>
        <ecNumber evidence="5">2.4.1.187</ecNumber>
    </recommendedName>
    <alternativeName>
        <fullName evidence="5">N-acetylmannosaminyltransferase</fullName>
    </alternativeName>
    <alternativeName>
        <fullName evidence="5">UDP-N-acetylmannosamine transferase</fullName>
    </alternativeName>
    <alternativeName>
        <fullName evidence="5">UDP-N-acetylmannosamine:N-acetylglucosaminyl pyrophosphorylundecaprenol N-acetylmannosaminyltransferase</fullName>
    </alternativeName>
</protein>
<reference evidence="6" key="1">
    <citation type="journal article" date="2014" name="Int. J. Syst. Evol. Microbiol.">
        <title>Complete genome sequence of Corynebacterium casei LMG S-19264T (=DSM 44701T), isolated from a smear-ripened cheese.</title>
        <authorList>
            <consortium name="US DOE Joint Genome Institute (JGI-PGF)"/>
            <person name="Walter F."/>
            <person name="Albersmeier A."/>
            <person name="Kalinowski J."/>
            <person name="Ruckert C."/>
        </authorList>
    </citation>
    <scope>NUCLEOTIDE SEQUENCE</scope>
    <source>
        <strain evidence="6">CGMCC 1.12360</strain>
    </source>
</reference>
<name>A0A8J2XEV4_9BACI</name>
<reference evidence="6" key="2">
    <citation type="submission" date="2020-09" db="EMBL/GenBank/DDBJ databases">
        <authorList>
            <person name="Sun Q."/>
            <person name="Zhou Y."/>
        </authorList>
    </citation>
    <scope>NUCLEOTIDE SEQUENCE</scope>
    <source>
        <strain evidence="6">CGMCC 1.12360</strain>
    </source>
</reference>
<dbReference type="Pfam" id="PF03808">
    <property type="entry name" value="Glyco_tran_WecG"/>
    <property type="match status" value="1"/>
</dbReference>
<keyword evidence="2 5" id="KW-0808">Transferase</keyword>